<evidence type="ECO:0000256" key="1">
    <source>
        <dbReference type="SAM" id="MobiDB-lite"/>
    </source>
</evidence>
<accession>A0A2I0IKH1</accession>
<dbReference type="AlphaFoldDB" id="A0A2I0IKH1"/>
<feature type="non-terminal residue" evidence="2">
    <location>
        <position position="118"/>
    </location>
</feature>
<dbReference type="EMBL" id="PGOL01002877">
    <property type="protein sequence ID" value="PKI44498.1"/>
    <property type="molecule type" value="Genomic_DNA"/>
</dbReference>
<feature type="compositionally biased region" description="Low complexity" evidence="1">
    <location>
        <begin position="80"/>
        <end position="89"/>
    </location>
</feature>
<gene>
    <name evidence="2" type="ORF">CRG98_035110</name>
</gene>
<dbReference type="Proteomes" id="UP000233551">
    <property type="component" value="Unassembled WGS sequence"/>
</dbReference>
<evidence type="ECO:0000313" key="3">
    <source>
        <dbReference type="Proteomes" id="UP000233551"/>
    </source>
</evidence>
<reference evidence="2 3" key="1">
    <citation type="submission" date="2017-11" db="EMBL/GenBank/DDBJ databases">
        <title>De-novo sequencing of pomegranate (Punica granatum L.) genome.</title>
        <authorList>
            <person name="Akparov Z."/>
            <person name="Amiraslanov A."/>
            <person name="Hajiyeva S."/>
            <person name="Abbasov M."/>
            <person name="Kaur K."/>
            <person name="Hamwieh A."/>
            <person name="Solovyev V."/>
            <person name="Salamov A."/>
            <person name="Braich B."/>
            <person name="Kosarev P."/>
            <person name="Mahmoud A."/>
            <person name="Hajiyev E."/>
            <person name="Babayeva S."/>
            <person name="Izzatullayeva V."/>
            <person name="Mammadov A."/>
            <person name="Mammadov A."/>
            <person name="Sharifova S."/>
            <person name="Ojaghi J."/>
            <person name="Eynullazada K."/>
            <person name="Bayramov B."/>
            <person name="Abdulazimova A."/>
            <person name="Shahmuradov I."/>
        </authorList>
    </citation>
    <scope>NUCLEOTIDE SEQUENCE [LARGE SCALE GENOMIC DNA]</scope>
    <source>
        <strain evidence="3">cv. AG2017</strain>
        <tissue evidence="2">Leaf</tissue>
    </source>
</reference>
<proteinExistence type="predicted"/>
<protein>
    <submittedName>
        <fullName evidence="2">Uncharacterized protein</fullName>
    </submittedName>
</protein>
<comment type="caution">
    <text evidence="2">The sequence shown here is derived from an EMBL/GenBank/DDBJ whole genome shotgun (WGS) entry which is preliminary data.</text>
</comment>
<sequence>MAGENPPDFPEEVIPVAMPPAVQASPDERIAALEGTVNLMAANMAELMSLLRNPNRASSSFAPAHGPAINPTPEVPSTHAPEAAEAPDASLPPPLAPTVTFDQGMSAPQSAPAPVPAP</sequence>
<evidence type="ECO:0000313" key="2">
    <source>
        <dbReference type="EMBL" id="PKI44498.1"/>
    </source>
</evidence>
<name>A0A2I0IKH1_PUNGR</name>
<organism evidence="2 3">
    <name type="scientific">Punica granatum</name>
    <name type="common">Pomegranate</name>
    <dbReference type="NCBI Taxonomy" id="22663"/>
    <lineage>
        <taxon>Eukaryota</taxon>
        <taxon>Viridiplantae</taxon>
        <taxon>Streptophyta</taxon>
        <taxon>Embryophyta</taxon>
        <taxon>Tracheophyta</taxon>
        <taxon>Spermatophyta</taxon>
        <taxon>Magnoliopsida</taxon>
        <taxon>eudicotyledons</taxon>
        <taxon>Gunneridae</taxon>
        <taxon>Pentapetalae</taxon>
        <taxon>rosids</taxon>
        <taxon>malvids</taxon>
        <taxon>Myrtales</taxon>
        <taxon>Lythraceae</taxon>
        <taxon>Punica</taxon>
    </lineage>
</organism>
<keyword evidence="3" id="KW-1185">Reference proteome</keyword>
<feature type="region of interest" description="Disordered" evidence="1">
    <location>
        <begin position="58"/>
        <end position="118"/>
    </location>
</feature>